<evidence type="ECO:0000256" key="2">
    <source>
        <dbReference type="ARBA" id="ARBA00022475"/>
    </source>
</evidence>
<evidence type="ECO:0000256" key="6">
    <source>
        <dbReference type="SAM" id="Phobius"/>
    </source>
</evidence>
<feature type="transmembrane region" description="Helical" evidence="6">
    <location>
        <begin position="102"/>
        <end position="121"/>
    </location>
</feature>
<reference evidence="8 9" key="1">
    <citation type="journal article" date="2023" name="Chemosphere">
        <title>Whole genome analysis of Flavobacterium aziz-sancarii sp. nov., isolated from Ardley Island (Antarctica), revealed a rich resistome and bioremediation potential.</title>
        <authorList>
            <person name="Otur C."/>
            <person name="Okay S."/>
            <person name="Kurt-Kizildogan A."/>
        </authorList>
    </citation>
    <scope>NUCLEOTIDE SEQUENCE [LARGE SCALE GENOMIC DNA]</scope>
    <source>
        <strain evidence="8 9">AC</strain>
    </source>
</reference>
<keyword evidence="4 6" id="KW-1133">Transmembrane helix</keyword>
<keyword evidence="2" id="KW-1003">Cell membrane</keyword>
<keyword evidence="9" id="KW-1185">Reference proteome</keyword>
<dbReference type="EMBL" id="JAMZNK010000014">
    <property type="protein sequence ID" value="MDA6070105.1"/>
    <property type="molecule type" value="Genomic_DNA"/>
</dbReference>
<dbReference type="Gene3D" id="1.20.1250.20">
    <property type="entry name" value="MFS general substrate transporter like domains"/>
    <property type="match status" value="2"/>
</dbReference>
<feature type="transmembrane region" description="Helical" evidence="6">
    <location>
        <begin position="292"/>
        <end position="317"/>
    </location>
</feature>
<keyword evidence="3 6" id="KW-0812">Transmembrane</keyword>
<dbReference type="RefSeq" id="WP_271335915.1">
    <property type="nucleotide sequence ID" value="NZ_JAMZNK010000014.1"/>
</dbReference>
<evidence type="ECO:0000313" key="9">
    <source>
        <dbReference type="Proteomes" id="UP001212170"/>
    </source>
</evidence>
<dbReference type="Proteomes" id="UP001212170">
    <property type="component" value="Unassembled WGS sequence"/>
</dbReference>
<protein>
    <submittedName>
        <fullName evidence="8">MFS transporter</fullName>
    </submittedName>
</protein>
<dbReference type="PROSITE" id="PS50850">
    <property type="entry name" value="MFS"/>
    <property type="match status" value="1"/>
</dbReference>
<feature type="transmembrane region" description="Helical" evidence="6">
    <location>
        <begin position="73"/>
        <end position="96"/>
    </location>
</feature>
<dbReference type="InterPro" id="IPR011701">
    <property type="entry name" value="MFS"/>
</dbReference>
<dbReference type="CDD" id="cd17324">
    <property type="entry name" value="MFS_NepI_like"/>
    <property type="match status" value="1"/>
</dbReference>
<feature type="domain" description="Major facilitator superfamily (MFS) profile" evidence="7">
    <location>
        <begin position="1"/>
        <end position="384"/>
    </location>
</feature>
<gene>
    <name evidence="8" type="ORF">NJT12_10805</name>
</gene>
<evidence type="ECO:0000256" key="5">
    <source>
        <dbReference type="ARBA" id="ARBA00023136"/>
    </source>
</evidence>
<proteinExistence type="predicted"/>
<feature type="transmembrane region" description="Helical" evidence="6">
    <location>
        <begin position="357"/>
        <end position="375"/>
    </location>
</feature>
<comment type="caution">
    <text evidence="8">The sequence shown here is derived from an EMBL/GenBank/DDBJ whole genome shotgun (WGS) entry which is preliminary data.</text>
</comment>
<feature type="transmembrane region" description="Helical" evidence="6">
    <location>
        <begin position="163"/>
        <end position="182"/>
    </location>
</feature>
<dbReference type="InterPro" id="IPR020846">
    <property type="entry name" value="MFS_dom"/>
</dbReference>
<accession>A0ABT4WDB4</accession>
<dbReference type="PANTHER" id="PTHR43124:SF3">
    <property type="entry name" value="CHLORAMPHENICOL EFFLUX PUMP RV0191"/>
    <property type="match status" value="1"/>
</dbReference>
<comment type="subcellular location">
    <subcellularLocation>
        <location evidence="1">Cell membrane</location>
        <topology evidence="1">Multi-pass membrane protein</topology>
    </subcellularLocation>
</comment>
<dbReference type="PANTHER" id="PTHR43124">
    <property type="entry name" value="PURINE EFFLUX PUMP PBUE"/>
    <property type="match status" value="1"/>
</dbReference>
<evidence type="ECO:0000256" key="1">
    <source>
        <dbReference type="ARBA" id="ARBA00004651"/>
    </source>
</evidence>
<dbReference type="SUPFAM" id="SSF103473">
    <property type="entry name" value="MFS general substrate transporter"/>
    <property type="match status" value="1"/>
</dbReference>
<feature type="transmembrane region" description="Helical" evidence="6">
    <location>
        <begin position="203"/>
        <end position="225"/>
    </location>
</feature>
<evidence type="ECO:0000256" key="3">
    <source>
        <dbReference type="ARBA" id="ARBA00022692"/>
    </source>
</evidence>
<keyword evidence="5 6" id="KW-0472">Membrane</keyword>
<dbReference type="InterPro" id="IPR050189">
    <property type="entry name" value="MFS_Efflux_Transporters"/>
</dbReference>
<feature type="transmembrane region" description="Helical" evidence="6">
    <location>
        <begin position="44"/>
        <end position="66"/>
    </location>
</feature>
<feature type="transmembrane region" description="Helical" evidence="6">
    <location>
        <begin position="133"/>
        <end position="157"/>
    </location>
</feature>
<feature type="transmembrane region" description="Helical" evidence="6">
    <location>
        <begin position="329"/>
        <end position="351"/>
    </location>
</feature>
<feature type="transmembrane region" description="Helical" evidence="6">
    <location>
        <begin position="269"/>
        <end position="286"/>
    </location>
</feature>
<feature type="transmembrane region" description="Helical" evidence="6">
    <location>
        <begin position="237"/>
        <end position="257"/>
    </location>
</feature>
<evidence type="ECO:0000313" key="8">
    <source>
        <dbReference type="EMBL" id="MDA6070105.1"/>
    </source>
</evidence>
<dbReference type="Pfam" id="PF07690">
    <property type="entry name" value="MFS_1"/>
    <property type="match status" value="1"/>
</dbReference>
<evidence type="ECO:0000256" key="4">
    <source>
        <dbReference type="ARBA" id="ARBA00022989"/>
    </source>
</evidence>
<dbReference type="InterPro" id="IPR036259">
    <property type="entry name" value="MFS_trans_sf"/>
</dbReference>
<sequence>MKLNKKIAYVGCLGMIGIITTEFGIIGILPQIAVYYEITIDKAAYLLSAFALVIALTGPFMTLLFSGFDRKKIMLTTIFIFLLSTVVSAFSPPFWLLMIVRMLPAFLQPVYIATAIAAAVASGEKSQENQLMGIVLGGIALAMVTTVPFATYLASIFTWQISFFVQALVSVLALFTIFRIMPGGEIPEKKTYGSQVKILKDKSFVLSTAMNFFMIASWFSTYSYFADYLIKTREVDMAAISYLLLLFGVVGVFSNWLSGKMLTRSITKTVAFFLLGTVIIPVILIYSADSVWITILVVALWGFFYAPCFLNASAYMISAAPKSLEFANSLATSFGNLGVFLGTAVGGWIISQSTISNIPWAGMGFGMISLLMVAFRSILENRNKKTVLINTGSNL</sequence>
<name>A0ABT4WDB4_9FLAO</name>
<evidence type="ECO:0000259" key="7">
    <source>
        <dbReference type="PROSITE" id="PS50850"/>
    </source>
</evidence>
<organism evidence="8 9">
    <name type="scientific">Flavobacterium azizsancarii</name>
    <dbReference type="NCBI Taxonomy" id="2961580"/>
    <lineage>
        <taxon>Bacteria</taxon>
        <taxon>Pseudomonadati</taxon>
        <taxon>Bacteroidota</taxon>
        <taxon>Flavobacteriia</taxon>
        <taxon>Flavobacteriales</taxon>
        <taxon>Flavobacteriaceae</taxon>
        <taxon>Flavobacterium</taxon>
    </lineage>
</organism>
<feature type="transmembrane region" description="Helical" evidence="6">
    <location>
        <begin position="7"/>
        <end position="32"/>
    </location>
</feature>